<feature type="region of interest" description="Disordered" evidence="1">
    <location>
        <begin position="87"/>
        <end position="169"/>
    </location>
</feature>
<keyword evidence="3" id="KW-1185">Reference proteome</keyword>
<organism evidence="2 3">
    <name type="scientific">Danaus plexippus plexippus</name>
    <dbReference type="NCBI Taxonomy" id="278856"/>
    <lineage>
        <taxon>Eukaryota</taxon>
        <taxon>Metazoa</taxon>
        <taxon>Ecdysozoa</taxon>
        <taxon>Arthropoda</taxon>
        <taxon>Hexapoda</taxon>
        <taxon>Insecta</taxon>
        <taxon>Pterygota</taxon>
        <taxon>Neoptera</taxon>
        <taxon>Endopterygota</taxon>
        <taxon>Lepidoptera</taxon>
        <taxon>Glossata</taxon>
        <taxon>Ditrysia</taxon>
        <taxon>Papilionoidea</taxon>
        <taxon>Nymphalidae</taxon>
        <taxon>Danainae</taxon>
        <taxon>Danaini</taxon>
        <taxon>Danaina</taxon>
        <taxon>Danaus</taxon>
        <taxon>Danaus</taxon>
    </lineage>
</organism>
<proteinExistence type="predicted"/>
<evidence type="ECO:0000313" key="2">
    <source>
        <dbReference type="EMBL" id="OWR41372.1"/>
    </source>
</evidence>
<gene>
    <name evidence="2" type="ORF">KGM_203857</name>
</gene>
<feature type="compositionally biased region" description="Basic and acidic residues" evidence="1">
    <location>
        <begin position="157"/>
        <end position="169"/>
    </location>
</feature>
<evidence type="ECO:0000256" key="1">
    <source>
        <dbReference type="SAM" id="MobiDB-lite"/>
    </source>
</evidence>
<dbReference type="STRING" id="278856.A0A212EIR2"/>
<dbReference type="InParanoid" id="A0A212EIR2"/>
<evidence type="ECO:0000313" key="3">
    <source>
        <dbReference type="Proteomes" id="UP000007151"/>
    </source>
</evidence>
<dbReference type="EMBL" id="AGBW02014595">
    <property type="protein sequence ID" value="OWR41372.1"/>
    <property type="molecule type" value="Genomic_DNA"/>
</dbReference>
<accession>A0A212EIR2</accession>
<sequence length="169" mass="17934">MYLVYTYPSAGEAGIVVLRPEALEAGSESEEELRPSSPPSPVSVKFVNDNVLINGRSSIASRPPNLSRTLKLKLQFDDSLTRTFEYPSETSLAEDGTAAPATPAAPAAPSSPGTLAANTHIEPTRSEALQNGSAACGDEDDERSEDVRPCGASDARAWSEARTHTDLLF</sequence>
<feature type="compositionally biased region" description="Low complexity" evidence="1">
    <location>
        <begin position="96"/>
        <end position="117"/>
    </location>
</feature>
<dbReference type="Proteomes" id="UP000007151">
    <property type="component" value="Unassembled WGS sequence"/>
</dbReference>
<protein>
    <submittedName>
        <fullName evidence="2">Uncharacterized protein</fullName>
    </submittedName>
</protein>
<comment type="caution">
    <text evidence="2">The sequence shown here is derived from an EMBL/GenBank/DDBJ whole genome shotgun (WGS) entry which is preliminary data.</text>
</comment>
<name>A0A212EIR2_DANPL</name>
<dbReference type="AlphaFoldDB" id="A0A212EIR2"/>
<dbReference type="KEGG" id="dpl:KGM_203857"/>
<reference evidence="2 3" key="1">
    <citation type="journal article" date="2011" name="Cell">
        <title>The monarch butterfly genome yields insights into long-distance migration.</title>
        <authorList>
            <person name="Zhan S."/>
            <person name="Merlin C."/>
            <person name="Boore J.L."/>
            <person name="Reppert S.M."/>
        </authorList>
    </citation>
    <scope>NUCLEOTIDE SEQUENCE [LARGE SCALE GENOMIC DNA]</scope>
    <source>
        <strain evidence="2">F-2</strain>
    </source>
</reference>